<gene>
    <name evidence="1" type="ORF">AB205_0002760</name>
</gene>
<protein>
    <submittedName>
        <fullName evidence="1">Uncharacterized protein</fullName>
    </submittedName>
</protein>
<sequence>MVLIQPMHTLDPLLAMWLQTSYVFSKKSPPLQGIGVCSPVFLVEVPLSAPGPGSLAYPCGFVLSHGLSFGYHNLDASGS</sequence>
<accession>A0A2G9Q6Z6</accession>
<proteinExistence type="predicted"/>
<evidence type="ECO:0000313" key="2">
    <source>
        <dbReference type="Proteomes" id="UP000228934"/>
    </source>
</evidence>
<keyword evidence="2" id="KW-1185">Reference proteome</keyword>
<dbReference type="EMBL" id="KZ061122">
    <property type="protein sequence ID" value="PIO11379.1"/>
    <property type="molecule type" value="Genomic_DNA"/>
</dbReference>
<dbReference type="AlphaFoldDB" id="A0A2G9Q6Z6"/>
<dbReference type="Proteomes" id="UP000228934">
    <property type="component" value="Unassembled WGS sequence"/>
</dbReference>
<reference evidence="2" key="1">
    <citation type="journal article" date="2017" name="Nat. Commun.">
        <title>The North American bullfrog draft genome provides insight into hormonal regulation of long noncoding RNA.</title>
        <authorList>
            <person name="Hammond S.A."/>
            <person name="Warren R.L."/>
            <person name="Vandervalk B.P."/>
            <person name="Kucuk E."/>
            <person name="Khan H."/>
            <person name="Gibb E.A."/>
            <person name="Pandoh P."/>
            <person name="Kirk H."/>
            <person name="Zhao Y."/>
            <person name="Jones M."/>
            <person name="Mungall A.J."/>
            <person name="Coope R."/>
            <person name="Pleasance S."/>
            <person name="Moore R.A."/>
            <person name="Holt R.A."/>
            <person name="Round J.M."/>
            <person name="Ohora S."/>
            <person name="Walle B.V."/>
            <person name="Veldhoen N."/>
            <person name="Helbing C.C."/>
            <person name="Birol I."/>
        </authorList>
    </citation>
    <scope>NUCLEOTIDE SEQUENCE [LARGE SCALE GENOMIC DNA]</scope>
</reference>
<evidence type="ECO:0000313" key="1">
    <source>
        <dbReference type="EMBL" id="PIO11379.1"/>
    </source>
</evidence>
<organism evidence="1 2">
    <name type="scientific">Aquarana catesbeiana</name>
    <name type="common">American bullfrog</name>
    <name type="synonym">Rana catesbeiana</name>
    <dbReference type="NCBI Taxonomy" id="8400"/>
    <lineage>
        <taxon>Eukaryota</taxon>
        <taxon>Metazoa</taxon>
        <taxon>Chordata</taxon>
        <taxon>Craniata</taxon>
        <taxon>Vertebrata</taxon>
        <taxon>Euteleostomi</taxon>
        <taxon>Amphibia</taxon>
        <taxon>Batrachia</taxon>
        <taxon>Anura</taxon>
        <taxon>Neobatrachia</taxon>
        <taxon>Ranoidea</taxon>
        <taxon>Ranidae</taxon>
        <taxon>Aquarana</taxon>
    </lineage>
</organism>
<name>A0A2G9Q6Z6_AQUCT</name>